<dbReference type="PIRSF" id="PIRSF015921">
    <property type="entry name" value="FA_sphinglp_des"/>
    <property type="match status" value="1"/>
</dbReference>
<gene>
    <name evidence="3" type="ORF">MNBD_BACTEROID06-790</name>
</gene>
<feature type="transmembrane region" description="Helical" evidence="1">
    <location>
        <begin position="174"/>
        <end position="196"/>
    </location>
</feature>
<feature type="transmembrane region" description="Helical" evidence="1">
    <location>
        <begin position="36"/>
        <end position="59"/>
    </location>
</feature>
<dbReference type="InterPro" id="IPR012171">
    <property type="entry name" value="Fatty_acid_desaturase"/>
</dbReference>
<keyword evidence="3" id="KW-0560">Oxidoreductase</keyword>
<feature type="non-terminal residue" evidence="3">
    <location>
        <position position="1"/>
    </location>
</feature>
<evidence type="ECO:0000259" key="2">
    <source>
        <dbReference type="Pfam" id="PF00487"/>
    </source>
</evidence>
<dbReference type="EMBL" id="UOES01000403">
    <property type="protein sequence ID" value="VAW28434.1"/>
    <property type="molecule type" value="Genomic_DNA"/>
</dbReference>
<dbReference type="GO" id="GO:0016213">
    <property type="term" value="F:acyl-CoA 6-desaturase activity"/>
    <property type="evidence" value="ECO:0007669"/>
    <property type="project" value="UniProtKB-EC"/>
</dbReference>
<keyword evidence="1" id="KW-1133">Transmembrane helix</keyword>
<feature type="transmembrane region" description="Helical" evidence="1">
    <location>
        <begin position="202"/>
        <end position="223"/>
    </location>
</feature>
<keyword evidence="1" id="KW-0472">Membrane</keyword>
<name>A0A3B0V927_9ZZZZ</name>
<feature type="transmembrane region" description="Helical" evidence="1">
    <location>
        <begin position="12"/>
        <end position="30"/>
    </location>
</feature>
<evidence type="ECO:0000313" key="3">
    <source>
        <dbReference type="EMBL" id="VAW28434.1"/>
    </source>
</evidence>
<dbReference type="PANTHER" id="PTHR19353:SF19">
    <property type="entry name" value="DELTA(5) FATTY ACID DESATURASE C-RELATED"/>
    <property type="match status" value="1"/>
</dbReference>
<evidence type="ECO:0000256" key="1">
    <source>
        <dbReference type="SAM" id="Phobius"/>
    </source>
</evidence>
<feature type="domain" description="Fatty acid desaturase" evidence="2">
    <location>
        <begin position="37"/>
        <end position="309"/>
    </location>
</feature>
<dbReference type="AlphaFoldDB" id="A0A3B0V927"/>
<protein>
    <submittedName>
        <fullName evidence="3">Linoleoyl-CoA desaturase</fullName>
        <ecNumber evidence="3">1.14.19.3</ecNumber>
    </submittedName>
</protein>
<dbReference type="GO" id="GO:0008610">
    <property type="term" value="P:lipid biosynthetic process"/>
    <property type="evidence" value="ECO:0007669"/>
    <property type="project" value="UniProtKB-ARBA"/>
</dbReference>
<dbReference type="Pfam" id="PF00487">
    <property type="entry name" value="FA_desaturase"/>
    <property type="match status" value="1"/>
</dbReference>
<reference evidence="3" key="1">
    <citation type="submission" date="2018-06" db="EMBL/GenBank/DDBJ databases">
        <authorList>
            <person name="Zhirakovskaya E."/>
        </authorList>
    </citation>
    <scope>NUCLEOTIDE SEQUENCE</scope>
</reference>
<sequence length="339" mass="39022">NISKYANFNMKLKTAFMILLYFIPFGILLSGRVTELWPIMGLWVIMGFGVSGIGLSIMHDANHGAYSTNKYVNSVLGFLINFLGAYHVNWRIQHNVLHHSFTNVDGYDEDITNPVMRFSPDQKRKKIFKYQAFYAPFFYGIMTIYWSIAKDFVRLITYAKNGLLKRQGLTLNQAMTHIIFHKIWYLALTLVLPIIISPIAWWQTLIGFFIMHFIAGMVLALIFQPAHVVEETDFFIPNQHGSVENSWAIHQMKTTSNFAHGSIFFSWYIGGLNYQIEHHLFPNICHIHYKHLSPIVKKVAEKHGIPYHQHKTFLGALISHFTMLNSLGTGSYDKKMAAA</sequence>
<feature type="transmembrane region" description="Helical" evidence="1">
    <location>
        <begin position="133"/>
        <end position="153"/>
    </location>
</feature>
<feature type="transmembrane region" description="Helical" evidence="1">
    <location>
        <begin position="71"/>
        <end position="88"/>
    </location>
</feature>
<accession>A0A3B0V927</accession>
<dbReference type="GO" id="GO:0016020">
    <property type="term" value="C:membrane"/>
    <property type="evidence" value="ECO:0007669"/>
    <property type="project" value="TreeGrafter"/>
</dbReference>
<dbReference type="EC" id="1.14.19.3" evidence="3"/>
<organism evidence="3">
    <name type="scientific">hydrothermal vent metagenome</name>
    <dbReference type="NCBI Taxonomy" id="652676"/>
    <lineage>
        <taxon>unclassified sequences</taxon>
        <taxon>metagenomes</taxon>
        <taxon>ecological metagenomes</taxon>
    </lineage>
</organism>
<dbReference type="PANTHER" id="PTHR19353">
    <property type="entry name" value="FATTY ACID DESATURASE 2"/>
    <property type="match status" value="1"/>
</dbReference>
<dbReference type="CDD" id="cd03506">
    <property type="entry name" value="Delta6-FADS-like"/>
    <property type="match status" value="1"/>
</dbReference>
<proteinExistence type="predicted"/>
<dbReference type="InterPro" id="IPR005804">
    <property type="entry name" value="FA_desaturase_dom"/>
</dbReference>
<keyword evidence="1" id="KW-0812">Transmembrane</keyword>